<keyword evidence="2" id="KW-1185">Reference proteome</keyword>
<dbReference type="EMBL" id="JACHYB010000001">
    <property type="protein sequence ID" value="MBB3186173.1"/>
    <property type="molecule type" value="Genomic_DNA"/>
</dbReference>
<sequence>MQTQSKASNLEGQNIYVGLDVHLKSWNVSVFTQELHHKTFN</sequence>
<proteinExistence type="predicted"/>
<protein>
    <submittedName>
        <fullName evidence="1">Uncharacterized protein</fullName>
    </submittedName>
</protein>
<evidence type="ECO:0000313" key="2">
    <source>
        <dbReference type="Proteomes" id="UP000544222"/>
    </source>
</evidence>
<name>A0A7W5DP62_9PORP</name>
<dbReference type="AlphaFoldDB" id="A0A7W5DP62"/>
<reference evidence="1 2" key="1">
    <citation type="submission" date="2020-08" db="EMBL/GenBank/DDBJ databases">
        <title>Genomic Encyclopedia of Type Strains, Phase IV (KMG-IV): sequencing the most valuable type-strain genomes for metagenomic binning, comparative biology and taxonomic classification.</title>
        <authorList>
            <person name="Goeker M."/>
        </authorList>
    </citation>
    <scope>NUCLEOTIDE SEQUENCE [LARGE SCALE GENOMIC DNA]</scope>
    <source>
        <strain evidence="1 2">DSM 27471</strain>
    </source>
</reference>
<organism evidence="1 2">
    <name type="scientific">Microbacter margulisiae</name>
    <dbReference type="NCBI Taxonomy" id="1350067"/>
    <lineage>
        <taxon>Bacteria</taxon>
        <taxon>Pseudomonadati</taxon>
        <taxon>Bacteroidota</taxon>
        <taxon>Bacteroidia</taxon>
        <taxon>Bacteroidales</taxon>
        <taxon>Porphyromonadaceae</taxon>
        <taxon>Microbacter</taxon>
    </lineage>
</organism>
<accession>A0A7W5DP62</accession>
<gene>
    <name evidence="1" type="ORF">FHX64_000336</name>
</gene>
<dbReference type="Proteomes" id="UP000544222">
    <property type="component" value="Unassembled WGS sequence"/>
</dbReference>
<comment type="caution">
    <text evidence="1">The sequence shown here is derived from an EMBL/GenBank/DDBJ whole genome shotgun (WGS) entry which is preliminary data.</text>
</comment>
<evidence type="ECO:0000313" key="1">
    <source>
        <dbReference type="EMBL" id="MBB3186173.1"/>
    </source>
</evidence>